<dbReference type="InParanoid" id="E2AD72"/>
<name>E2AD72_CAMFO</name>
<sequence>MGSLRSMIASKDSPLDLKTVPKMSQRHFIALWKTLYDMFPAQPEEQETYHCIASIGTLLLQLGDVGKKFYVEREESDDSLLLAASAAQTSSDIERSPDRNGNPSSIASSADPDWSITVEQFLASALTGQAIVDFFSKRTNLMEAMATLKNRRFNRVHSLSDTPTLNG</sequence>
<gene>
    <name evidence="1" type="ORF">EAG_00751</name>
</gene>
<organism evidence="2">
    <name type="scientific">Camponotus floridanus</name>
    <name type="common">Florida carpenter ant</name>
    <dbReference type="NCBI Taxonomy" id="104421"/>
    <lineage>
        <taxon>Eukaryota</taxon>
        <taxon>Metazoa</taxon>
        <taxon>Ecdysozoa</taxon>
        <taxon>Arthropoda</taxon>
        <taxon>Hexapoda</taxon>
        <taxon>Insecta</taxon>
        <taxon>Pterygota</taxon>
        <taxon>Neoptera</taxon>
        <taxon>Endopterygota</taxon>
        <taxon>Hymenoptera</taxon>
        <taxon>Apocrita</taxon>
        <taxon>Aculeata</taxon>
        <taxon>Formicoidea</taxon>
        <taxon>Formicidae</taxon>
        <taxon>Formicinae</taxon>
        <taxon>Camponotus</taxon>
    </lineage>
</organism>
<proteinExistence type="predicted"/>
<protein>
    <submittedName>
        <fullName evidence="1">TBC1 domain family member 8</fullName>
    </submittedName>
</protein>
<accession>E2AD72</accession>
<dbReference type="Proteomes" id="UP000000311">
    <property type="component" value="Unassembled WGS sequence"/>
</dbReference>
<evidence type="ECO:0000313" key="1">
    <source>
        <dbReference type="EMBL" id="EFN68620.1"/>
    </source>
</evidence>
<dbReference type="STRING" id="104421.E2AD72"/>
<keyword evidence="2" id="KW-1185">Reference proteome</keyword>
<reference evidence="1 2" key="1">
    <citation type="journal article" date="2010" name="Science">
        <title>Genomic comparison of the ants Camponotus floridanus and Harpegnathos saltator.</title>
        <authorList>
            <person name="Bonasio R."/>
            <person name="Zhang G."/>
            <person name="Ye C."/>
            <person name="Mutti N.S."/>
            <person name="Fang X."/>
            <person name="Qin N."/>
            <person name="Donahue G."/>
            <person name="Yang P."/>
            <person name="Li Q."/>
            <person name="Li C."/>
            <person name="Zhang P."/>
            <person name="Huang Z."/>
            <person name="Berger S.L."/>
            <person name="Reinberg D."/>
            <person name="Wang J."/>
            <person name="Liebig J."/>
        </authorList>
    </citation>
    <scope>NUCLEOTIDE SEQUENCE [LARGE SCALE GENOMIC DNA]</scope>
    <source>
        <strain evidence="2">C129</strain>
    </source>
</reference>
<dbReference type="OMA" id="PRTEIQW"/>
<dbReference type="EMBL" id="GL438684">
    <property type="protein sequence ID" value="EFN68620.1"/>
    <property type="molecule type" value="Genomic_DNA"/>
</dbReference>
<dbReference type="OrthoDB" id="17687at2759"/>
<evidence type="ECO:0000313" key="2">
    <source>
        <dbReference type="Proteomes" id="UP000000311"/>
    </source>
</evidence>
<dbReference type="AlphaFoldDB" id="E2AD72"/>